<dbReference type="InterPro" id="IPR044149">
    <property type="entry name" value="Nitrilases_CHs"/>
</dbReference>
<keyword evidence="4" id="KW-1185">Reference proteome</keyword>
<dbReference type="InterPro" id="IPR003010">
    <property type="entry name" value="C-N_Hydrolase"/>
</dbReference>
<dbReference type="Pfam" id="PF00795">
    <property type="entry name" value="CN_hydrolase"/>
    <property type="match status" value="1"/>
</dbReference>
<evidence type="ECO:0000313" key="3">
    <source>
        <dbReference type="EMBL" id="CDS01249.1"/>
    </source>
</evidence>
<feature type="domain" description="CN hydrolase" evidence="2">
    <location>
        <begin position="48"/>
        <end position="189"/>
    </location>
</feature>
<sequence>MIQDDLLFIRAGVDGSTVSVLSVMANSGKDQDRTQLTTAAFTSVCIVMFQTVLTEVFWWTSDSPVSFDLQASLDKLTKLAREAVTKARAAASSASTPIVVLFPEAFLSAYPRGLDFGAKIGDRTAEGRSWFARYHGSSVPICDTEGPEMTVIRNAARENRITLVVGVIERCGAPETGKKRQEYGSSVAG</sequence>
<dbReference type="PANTHER" id="PTHR46044">
    <property type="entry name" value="NITRILASE"/>
    <property type="match status" value="1"/>
</dbReference>
<organism evidence="3 4">
    <name type="scientific">Sporisorium scitamineum</name>
    <dbReference type="NCBI Taxonomy" id="49012"/>
    <lineage>
        <taxon>Eukaryota</taxon>
        <taxon>Fungi</taxon>
        <taxon>Dikarya</taxon>
        <taxon>Basidiomycota</taxon>
        <taxon>Ustilaginomycotina</taxon>
        <taxon>Ustilaginomycetes</taxon>
        <taxon>Ustilaginales</taxon>
        <taxon>Ustilaginaceae</taxon>
        <taxon>Sporisorium</taxon>
    </lineage>
</organism>
<protein>
    <recommendedName>
        <fullName evidence="2">CN hydrolase domain-containing protein</fullName>
    </recommendedName>
</protein>
<name>A0A0F7S1Q1_9BASI</name>
<dbReference type="EMBL" id="CCFA01003685">
    <property type="protein sequence ID" value="CDS01249.1"/>
    <property type="molecule type" value="Genomic_DNA"/>
</dbReference>
<proteinExistence type="inferred from homology"/>
<dbReference type="PANTHER" id="PTHR46044:SF1">
    <property type="entry name" value="CN HYDROLASE DOMAIN-CONTAINING PROTEIN"/>
    <property type="match status" value="1"/>
</dbReference>
<dbReference type="Gene3D" id="3.60.110.10">
    <property type="entry name" value="Carbon-nitrogen hydrolase"/>
    <property type="match status" value="1"/>
</dbReference>
<comment type="similarity">
    <text evidence="1">Belongs to the carbon-nitrogen hydrolase superfamily. Nitrilase family.</text>
</comment>
<accession>A0A0F7S1Q1</accession>
<evidence type="ECO:0000256" key="1">
    <source>
        <dbReference type="ARBA" id="ARBA00008129"/>
    </source>
</evidence>
<evidence type="ECO:0000313" key="4">
    <source>
        <dbReference type="Proteomes" id="UP000242770"/>
    </source>
</evidence>
<dbReference type="InterPro" id="IPR036526">
    <property type="entry name" value="C-N_Hydrolase_sf"/>
</dbReference>
<dbReference type="PROSITE" id="PS50263">
    <property type="entry name" value="CN_HYDROLASE"/>
    <property type="match status" value="1"/>
</dbReference>
<dbReference type="Proteomes" id="UP000242770">
    <property type="component" value="Unassembled WGS sequence"/>
</dbReference>
<reference evidence="4" key="1">
    <citation type="submission" date="2014-06" db="EMBL/GenBank/DDBJ databases">
        <authorList>
            <person name="Berkman P.J."/>
        </authorList>
    </citation>
    <scope>NUCLEOTIDE SEQUENCE [LARGE SCALE GENOMIC DNA]</scope>
</reference>
<dbReference type="STRING" id="49012.A0A0F7S1Q1"/>
<feature type="non-terminal residue" evidence="3">
    <location>
        <position position="189"/>
    </location>
</feature>
<dbReference type="GO" id="GO:0003824">
    <property type="term" value="F:catalytic activity"/>
    <property type="evidence" value="ECO:0007669"/>
    <property type="project" value="InterPro"/>
</dbReference>
<dbReference type="AlphaFoldDB" id="A0A0F7S1Q1"/>
<gene>
    <name evidence="3" type="primary">SSCI62000.1</name>
</gene>
<dbReference type="SUPFAM" id="SSF56317">
    <property type="entry name" value="Carbon-nitrogen hydrolase"/>
    <property type="match status" value="1"/>
</dbReference>
<evidence type="ECO:0000259" key="2">
    <source>
        <dbReference type="PROSITE" id="PS50263"/>
    </source>
</evidence>